<evidence type="ECO:0000313" key="2">
    <source>
        <dbReference type="Proteomes" id="UP000299102"/>
    </source>
</evidence>
<dbReference type="OrthoDB" id="6782199at2759"/>
<dbReference type="AlphaFoldDB" id="A0A4C1WP32"/>
<sequence>MIQAIKGMKARKATGYDRVSLEKLRDERGTVVSLVYHLIKVVDLSNGLISALQSLIKRFQCLDQNNVTDLTSAGVSDRDGTFTVAIQSTRG</sequence>
<dbReference type="Proteomes" id="UP000299102">
    <property type="component" value="Unassembled WGS sequence"/>
</dbReference>
<gene>
    <name evidence="1" type="ORF">EVAR_28490_1</name>
</gene>
<organism evidence="1 2">
    <name type="scientific">Eumeta variegata</name>
    <name type="common">Bagworm moth</name>
    <name type="synonym">Eumeta japonica</name>
    <dbReference type="NCBI Taxonomy" id="151549"/>
    <lineage>
        <taxon>Eukaryota</taxon>
        <taxon>Metazoa</taxon>
        <taxon>Ecdysozoa</taxon>
        <taxon>Arthropoda</taxon>
        <taxon>Hexapoda</taxon>
        <taxon>Insecta</taxon>
        <taxon>Pterygota</taxon>
        <taxon>Neoptera</taxon>
        <taxon>Endopterygota</taxon>
        <taxon>Lepidoptera</taxon>
        <taxon>Glossata</taxon>
        <taxon>Ditrysia</taxon>
        <taxon>Tineoidea</taxon>
        <taxon>Psychidae</taxon>
        <taxon>Oiketicinae</taxon>
        <taxon>Eumeta</taxon>
    </lineage>
</organism>
<evidence type="ECO:0000313" key="1">
    <source>
        <dbReference type="EMBL" id="GBP53148.1"/>
    </source>
</evidence>
<keyword evidence="2" id="KW-1185">Reference proteome</keyword>
<reference evidence="1 2" key="1">
    <citation type="journal article" date="2019" name="Commun. Biol.">
        <title>The bagworm genome reveals a unique fibroin gene that provides high tensile strength.</title>
        <authorList>
            <person name="Kono N."/>
            <person name="Nakamura H."/>
            <person name="Ohtoshi R."/>
            <person name="Tomita M."/>
            <person name="Numata K."/>
            <person name="Arakawa K."/>
        </authorList>
    </citation>
    <scope>NUCLEOTIDE SEQUENCE [LARGE SCALE GENOMIC DNA]</scope>
</reference>
<dbReference type="EMBL" id="BGZK01000617">
    <property type="protein sequence ID" value="GBP53148.1"/>
    <property type="molecule type" value="Genomic_DNA"/>
</dbReference>
<accession>A0A4C1WP32</accession>
<proteinExistence type="predicted"/>
<name>A0A4C1WP32_EUMVA</name>
<protein>
    <submittedName>
        <fullName evidence="1">Uncharacterized protein</fullName>
    </submittedName>
</protein>
<comment type="caution">
    <text evidence="1">The sequence shown here is derived from an EMBL/GenBank/DDBJ whole genome shotgun (WGS) entry which is preliminary data.</text>
</comment>